<keyword evidence="8 13" id="KW-0560">Oxidoreductase</keyword>
<accession>A0A922HS43</accession>
<comment type="domain">
    <text evidence="13">The histidine box domains are involved in binding the catalytic metal ions.</text>
</comment>
<evidence type="ECO:0000256" key="3">
    <source>
        <dbReference type="ARBA" id="ARBA00022516"/>
    </source>
</evidence>
<keyword evidence="12 13" id="KW-0275">Fatty acid biosynthesis</keyword>
<gene>
    <name evidence="17" type="ORF">DERF_012486</name>
    <name evidence="16" type="ORF">HUG17_8901</name>
</gene>
<evidence type="ECO:0000256" key="8">
    <source>
        <dbReference type="ARBA" id="ARBA00023002"/>
    </source>
</evidence>
<name>A0A922HS43_DERFA</name>
<reference evidence="16" key="2">
    <citation type="submission" date="2020-06" db="EMBL/GenBank/DDBJ databases">
        <authorList>
            <person name="Ji K."/>
            <person name="Li J."/>
        </authorList>
    </citation>
    <scope>NUCLEOTIDE SEQUENCE</scope>
    <source>
        <strain evidence="16">JKM2019</strain>
        <tissue evidence="16">Whole body</tissue>
    </source>
</reference>
<dbReference type="GO" id="GO:0005506">
    <property type="term" value="F:iron ion binding"/>
    <property type="evidence" value="ECO:0007669"/>
    <property type="project" value="TreeGrafter"/>
</dbReference>
<proteinExistence type="inferred from homology"/>
<reference evidence="17" key="1">
    <citation type="submission" date="2013-05" db="EMBL/GenBank/DDBJ databases">
        <authorList>
            <person name="Yim A.K.Y."/>
            <person name="Chan T.F."/>
            <person name="Ji K.M."/>
            <person name="Liu X.Y."/>
            <person name="Zhou J.W."/>
            <person name="Li R.Q."/>
            <person name="Yang K.Y."/>
            <person name="Li J."/>
            <person name="Li M."/>
            <person name="Law P.T.W."/>
            <person name="Wu Y.L."/>
            <person name="Cai Z.L."/>
            <person name="Qin H."/>
            <person name="Bao Y."/>
            <person name="Leung R.K.K."/>
            <person name="Ng P.K.S."/>
            <person name="Zou J."/>
            <person name="Zhong X.J."/>
            <person name="Ran P.X."/>
            <person name="Zhong N.S."/>
            <person name="Liu Z.G."/>
            <person name="Tsui S.K.W."/>
        </authorList>
    </citation>
    <scope>NUCLEOTIDE SEQUENCE</scope>
    <source>
        <strain evidence="17">Derf</strain>
        <tissue evidence="17">Whole organism</tissue>
    </source>
</reference>
<dbReference type="Proteomes" id="UP000828236">
    <property type="component" value="Unassembled WGS sequence"/>
</dbReference>
<comment type="caution">
    <text evidence="17">The sequence shown here is derived from an EMBL/GenBank/DDBJ whole genome shotgun (WGS) entry which is preliminary data.</text>
</comment>
<keyword evidence="6" id="KW-0276">Fatty acid metabolism</keyword>
<evidence type="ECO:0000256" key="6">
    <source>
        <dbReference type="ARBA" id="ARBA00022832"/>
    </source>
</evidence>
<evidence type="ECO:0000313" key="16">
    <source>
        <dbReference type="EMBL" id="KAH7637797.1"/>
    </source>
</evidence>
<evidence type="ECO:0000256" key="7">
    <source>
        <dbReference type="ARBA" id="ARBA00022989"/>
    </source>
</evidence>
<reference evidence="16" key="3">
    <citation type="journal article" date="2021" name="World Allergy Organ. J.">
        <title>Chromosome-level assembly of Dermatophagoides farinae genome and transcriptome reveals two novel allergens Der f 37 and Der f 39.</title>
        <authorList>
            <person name="Chen J."/>
            <person name="Cai Z."/>
            <person name="Fan D."/>
            <person name="Hu J."/>
            <person name="Hou Y."/>
            <person name="He Y."/>
            <person name="Zhang Z."/>
            <person name="Zhao Z."/>
            <person name="Gao P."/>
            <person name="Hu W."/>
            <person name="Sun J."/>
            <person name="Li J."/>
            <person name="Ji K."/>
        </authorList>
    </citation>
    <scope>NUCLEOTIDE SEQUENCE</scope>
    <source>
        <strain evidence="16">JKM2019</strain>
    </source>
</reference>
<reference evidence="17" key="4">
    <citation type="journal article" date="2022" name="Res Sq">
        <title>Comparative Genomics Reveals Insights into the Divergent Evolution of Astigmatic Mites and Household Pest Adaptations.</title>
        <authorList>
            <person name="Xiong Q."/>
            <person name="Wan A.T.-Y."/>
            <person name="Liu X.-Y."/>
            <person name="Fung C.S.-H."/>
            <person name="Xiao X."/>
            <person name="Malainual N."/>
            <person name="Hou J."/>
            <person name="Wang L."/>
            <person name="Wang M."/>
            <person name="Yang K."/>
            <person name="Cui Y."/>
            <person name="Leung E."/>
            <person name="Nong W."/>
            <person name="Shin S.-K."/>
            <person name="Au S."/>
            <person name="Jeong K.Y."/>
            <person name="Chew F.T."/>
            <person name="Hui J."/>
            <person name="Leung T.F."/>
            <person name="Tungtrongchitr A."/>
            <person name="Zhong N."/>
            <person name="Liu Z."/>
            <person name="Tsui S."/>
        </authorList>
    </citation>
    <scope>NUCLEOTIDE SEQUENCE</scope>
    <source>
        <strain evidence="17">Derf</strain>
        <tissue evidence="17">Whole organism</tissue>
    </source>
</reference>
<evidence type="ECO:0000313" key="18">
    <source>
        <dbReference type="Proteomes" id="UP000790347"/>
    </source>
</evidence>
<dbReference type="PANTHER" id="PTHR11351">
    <property type="entry name" value="ACYL-COA DESATURASE"/>
    <property type="match status" value="1"/>
</dbReference>
<evidence type="ECO:0000256" key="14">
    <source>
        <dbReference type="SAM" id="Phobius"/>
    </source>
</evidence>
<dbReference type="GO" id="GO:0004768">
    <property type="term" value="F:stearoyl-CoA 9-desaturase activity"/>
    <property type="evidence" value="ECO:0007669"/>
    <property type="project" value="TreeGrafter"/>
</dbReference>
<dbReference type="InterPro" id="IPR015876">
    <property type="entry name" value="Acyl-CoA_DS"/>
</dbReference>
<feature type="transmembrane region" description="Helical" evidence="14">
    <location>
        <begin position="36"/>
        <end position="59"/>
    </location>
</feature>
<sequence>MTRILCHQQLIMMNNNKVIKTYSEESVKPYRWKWNWWFVISLTIGHIGALIGIYLAIMYAQIKTLVFYFILIQFGATGIICGAHRLWTHRAYRAHFLLRIFLMICQTLALQLSILQWCLFHRVHHKYSDTDADPHNAKRGFFYSHMGWIFTDRHPEYLEKSQKIDITDLENDAVVWFQHRFYVPLVLLITFMIPTFVPCFLWNESFINATCLNLFRIALSLHQTALVNSAAHIWGSKPYDERIKPTENRFTTYVTMGEAYHNYHHAFPWDYSASEFRWDVNYNPMTAFIDLCAWLNLAWDRKKVDRKMIEERLRKYGNQQLMNVFDRQPKNLLLDTLFGLLTLFWALWVLLALRFLIHSSFMIQIIN</sequence>
<dbReference type="PANTHER" id="PTHR11351:SF31">
    <property type="entry name" value="DESATURASE 1, ISOFORM A-RELATED"/>
    <property type="match status" value="1"/>
</dbReference>
<comment type="similarity">
    <text evidence="2 13">Belongs to the fatty acid desaturase type 1 family.</text>
</comment>
<keyword evidence="11 14" id="KW-0472">Membrane</keyword>
<keyword evidence="5" id="KW-0479">Metal-binding</keyword>
<evidence type="ECO:0000256" key="5">
    <source>
        <dbReference type="ARBA" id="ARBA00022723"/>
    </source>
</evidence>
<dbReference type="InterPro" id="IPR005804">
    <property type="entry name" value="FA_desaturase_dom"/>
</dbReference>
<feature type="domain" description="Fatty acid desaturase" evidence="15">
    <location>
        <begin position="67"/>
        <end position="268"/>
    </location>
</feature>
<feature type="transmembrane region" description="Helical" evidence="14">
    <location>
        <begin position="332"/>
        <end position="357"/>
    </location>
</feature>
<feature type="transmembrane region" description="Helical" evidence="14">
    <location>
        <begin position="96"/>
        <end position="117"/>
    </location>
</feature>
<keyword evidence="10" id="KW-0443">Lipid metabolism</keyword>
<keyword evidence="3 13" id="KW-0444">Lipid biosynthesis</keyword>
<evidence type="ECO:0000256" key="10">
    <source>
        <dbReference type="ARBA" id="ARBA00023098"/>
    </source>
</evidence>
<evidence type="ECO:0000256" key="13">
    <source>
        <dbReference type="RuleBase" id="RU000581"/>
    </source>
</evidence>
<dbReference type="Pfam" id="PF00487">
    <property type="entry name" value="FA_desaturase"/>
    <property type="match status" value="1"/>
</dbReference>
<evidence type="ECO:0000259" key="15">
    <source>
        <dbReference type="Pfam" id="PF00487"/>
    </source>
</evidence>
<dbReference type="GO" id="GO:0006636">
    <property type="term" value="P:unsaturated fatty acid biosynthetic process"/>
    <property type="evidence" value="ECO:0007669"/>
    <property type="project" value="TreeGrafter"/>
</dbReference>
<dbReference type="AlphaFoldDB" id="A0A922HS43"/>
<dbReference type="GO" id="GO:0005789">
    <property type="term" value="C:endoplasmic reticulum membrane"/>
    <property type="evidence" value="ECO:0007669"/>
    <property type="project" value="TreeGrafter"/>
</dbReference>
<dbReference type="Proteomes" id="UP000790347">
    <property type="component" value="Unassembled WGS sequence"/>
</dbReference>
<evidence type="ECO:0000313" key="17">
    <source>
        <dbReference type="EMBL" id="KAH9501653.1"/>
    </source>
</evidence>
<dbReference type="PROSITE" id="PS00476">
    <property type="entry name" value="FATTY_ACID_DESATUR_1"/>
    <property type="match status" value="1"/>
</dbReference>
<evidence type="ECO:0000256" key="9">
    <source>
        <dbReference type="ARBA" id="ARBA00023004"/>
    </source>
</evidence>
<keyword evidence="18" id="KW-1185">Reference proteome</keyword>
<dbReference type="PRINTS" id="PR00075">
    <property type="entry name" value="FACDDSATRASE"/>
</dbReference>
<dbReference type="CDD" id="cd03505">
    <property type="entry name" value="Delta9-FADS-like"/>
    <property type="match status" value="1"/>
</dbReference>
<keyword evidence="4 13" id="KW-0812">Transmembrane</keyword>
<evidence type="ECO:0000256" key="11">
    <source>
        <dbReference type="ARBA" id="ARBA00023136"/>
    </source>
</evidence>
<dbReference type="InterPro" id="IPR001522">
    <property type="entry name" value="FADS-1_CS"/>
</dbReference>
<organism evidence="17 18">
    <name type="scientific">Dermatophagoides farinae</name>
    <name type="common">American house dust mite</name>
    <dbReference type="NCBI Taxonomy" id="6954"/>
    <lineage>
        <taxon>Eukaryota</taxon>
        <taxon>Metazoa</taxon>
        <taxon>Ecdysozoa</taxon>
        <taxon>Arthropoda</taxon>
        <taxon>Chelicerata</taxon>
        <taxon>Arachnida</taxon>
        <taxon>Acari</taxon>
        <taxon>Acariformes</taxon>
        <taxon>Sarcoptiformes</taxon>
        <taxon>Astigmata</taxon>
        <taxon>Psoroptidia</taxon>
        <taxon>Analgoidea</taxon>
        <taxon>Pyroglyphidae</taxon>
        <taxon>Dermatophagoidinae</taxon>
        <taxon>Dermatophagoides</taxon>
    </lineage>
</organism>
<comment type="cofactor">
    <cofactor evidence="13">
        <name>Fe(2+)</name>
        <dbReference type="ChEBI" id="CHEBI:29033"/>
    </cofactor>
</comment>
<keyword evidence="7 14" id="KW-1133">Transmembrane helix</keyword>
<evidence type="ECO:0000256" key="2">
    <source>
        <dbReference type="ARBA" id="ARBA00009295"/>
    </source>
</evidence>
<protein>
    <submittedName>
        <fullName evidence="16">Fatty acid desaturase</fullName>
    </submittedName>
</protein>
<feature type="transmembrane region" description="Helical" evidence="14">
    <location>
        <begin position="181"/>
        <end position="202"/>
    </location>
</feature>
<dbReference type="OrthoDB" id="10260134at2759"/>
<feature type="transmembrane region" description="Helical" evidence="14">
    <location>
        <begin position="65"/>
        <end position="84"/>
    </location>
</feature>
<evidence type="ECO:0000256" key="4">
    <source>
        <dbReference type="ARBA" id="ARBA00022692"/>
    </source>
</evidence>
<comment type="subcellular location">
    <subcellularLocation>
        <location evidence="1">Membrane</location>
        <topology evidence="1">Multi-pass membrane protein</topology>
    </subcellularLocation>
</comment>
<dbReference type="EMBL" id="ASGP02000006">
    <property type="protein sequence ID" value="KAH9501653.1"/>
    <property type="molecule type" value="Genomic_DNA"/>
</dbReference>
<dbReference type="EMBL" id="SDOV01000008">
    <property type="protein sequence ID" value="KAH7637797.1"/>
    <property type="molecule type" value="Genomic_DNA"/>
</dbReference>
<evidence type="ECO:0000256" key="1">
    <source>
        <dbReference type="ARBA" id="ARBA00004141"/>
    </source>
</evidence>
<evidence type="ECO:0000256" key="12">
    <source>
        <dbReference type="ARBA" id="ARBA00023160"/>
    </source>
</evidence>
<keyword evidence="9" id="KW-0408">Iron</keyword>